<keyword evidence="2" id="KW-1185">Reference proteome</keyword>
<organism evidence="1 2">
    <name type="scientific">Cellvibrio fibrivorans</name>
    <dbReference type="NCBI Taxonomy" id="126350"/>
    <lineage>
        <taxon>Bacteria</taxon>
        <taxon>Pseudomonadati</taxon>
        <taxon>Pseudomonadota</taxon>
        <taxon>Gammaproteobacteria</taxon>
        <taxon>Cellvibrionales</taxon>
        <taxon>Cellvibrionaceae</taxon>
        <taxon>Cellvibrio</taxon>
    </lineage>
</organism>
<dbReference type="RefSeq" id="WP_310073661.1">
    <property type="nucleotide sequence ID" value="NZ_JAVDVX010000005.1"/>
</dbReference>
<evidence type="ECO:0000313" key="1">
    <source>
        <dbReference type="EMBL" id="MDR7090938.1"/>
    </source>
</evidence>
<comment type="caution">
    <text evidence="1">The sequence shown here is derived from an EMBL/GenBank/DDBJ whole genome shotgun (WGS) entry which is preliminary data.</text>
</comment>
<name>A0ABU1V0Q2_9GAMM</name>
<gene>
    <name evidence="1" type="ORF">J2X05_002964</name>
</gene>
<sequence>MSFTEQQYLVIKTLADGVCPGLGPIPPSSTLPVADMFVGIAETWAPAVLQATANALDIINSIALSIFGQPIQTLDQSGIATVTEIVASNTDLKPFWEPFRILIALNYYALPPVYSAIGLPGPTIDAGGLTAEGYPV</sequence>
<dbReference type="EMBL" id="JAVDVX010000005">
    <property type="protein sequence ID" value="MDR7090938.1"/>
    <property type="molecule type" value="Genomic_DNA"/>
</dbReference>
<reference evidence="1 2" key="1">
    <citation type="submission" date="2023-07" db="EMBL/GenBank/DDBJ databases">
        <title>Sorghum-associated microbial communities from plants grown in Nebraska, USA.</title>
        <authorList>
            <person name="Schachtman D."/>
        </authorList>
    </citation>
    <scope>NUCLEOTIDE SEQUENCE [LARGE SCALE GENOMIC DNA]</scope>
    <source>
        <strain evidence="1 2">BE190</strain>
    </source>
</reference>
<protein>
    <submittedName>
        <fullName evidence="1">Uncharacterized protein</fullName>
    </submittedName>
</protein>
<dbReference type="Proteomes" id="UP001253595">
    <property type="component" value="Unassembled WGS sequence"/>
</dbReference>
<proteinExistence type="predicted"/>
<accession>A0ABU1V0Q2</accession>
<evidence type="ECO:0000313" key="2">
    <source>
        <dbReference type="Proteomes" id="UP001253595"/>
    </source>
</evidence>